<evidence type="ECO:0000313" key="2">
    <source>
        <dbReference type="Proteomes" id="UP000008070"/>
    </source>
</evidence>
<dbReference type="Proteomes" id="UP000008070">
    <property type="component" value="Chromosome"/>
</dbReference>
<proteinExistence type="predicted"/>
<dbReference type="GO" id="GO:0019290">
    <property type="term" value="P:siderophore biosynthetic process"/>
    <property type="evidence" value="ECO:0007669"/>
    <property type="project" value="InterPro"/>
</dbReference>
<dbReference type="Gene3D" id="3.40.50.720">
    <property type="entry name" value="NAD(P)-binding Rossmann-like Domain"/>
    <property type="match status" value="1"/>
</dbReference>
<dbReference type="AlphaFoldDB" id="C7CHJ6"/>
<reference evidence="2" key="1">
    <citation type="journal article" date="2009" name="PLoS ONE">
        <title>Methylobacterium genome sequences: a reference blueprint to investigate microbial metabolism of C1 compounds from natural and industrial sources.</title>
        <authorList>
            <person name="Vuilleumier S."/>
            <person name="Chistoserdova L."/>
            <person name="Lee M.-C."/>
            <person name="Bringel F."/>
            <person name="Lajus A."/>
            <person name="Zhou Y."/>
            <person name="Gourion B."/>
            <person name="Barbe V."/>
            <person name="Chang J."/>
            <person name="Cruveiller S."/>
            <person name="Dossat C."/>
            <person name="Gillett W."/>
            <person name="Gruffaz C."/>
            <person name="Haugen E."/>
            <person name="Hourcade E."/>
            <person name="Levy R."/>
            <person name="Mangenot S."/>
            <person name="Muller E."/>
            <person name="Nadalig T."/>
            <person name="Pagni M."/>
            <person name="Penny C."/>
            <person name="Peyraud R."/>
            <person name="Robinson D.G."/>
            <person name="Roche D."/>
            <person name="Rouy Z."/>
            <person name="Saenampechek C."/>
            <person name="Salvignol G."/>
            <person name="Vallenet D."/>
            <person name="Wu Z."/>
            <person name="Marx C.J."/>
            <person name="Vorholt J.A."/>
            <person name="Olson M.V."/>
            <person name="Kaul R."/>
            <person name="Weissenbach J."/>
            <person name="Medigue C."/>
            <person name="Lidstrom M.E."/>
        </authorList>
    </citation>
    <scope>NUCLEOTIDE SEQUENCE [LARGE SCALE GENOMIC DNA]</scope>
    <source>
        <strain evidence="2">DSM 6343 / CIP 106787 / DM4</strain>
    </source>
</reference>
<sequence>MAAVPIYSMAKAAINSLTHARAAFRLNIGLSRPCRPEDVAASVVFLASDRAGFVTGTNLRVEGGSVSTL</sequence>
<accession>C7CHJ6</accession>
<evidence type="ECO:0000313" key="1">
    <source>
        <dbReference type="EMBL" id="CAX23280.1"/>
    </source>
</evidence>
<name>C7CHJ6_METED</name>
<dbReference type="Pfam" id="PF13561">
    <property type="entry name" value="adh_short_C2"/>
    <property type="match status" value="1"/>
</dbReference>
<dbReference type="InterPro" id="IPR002347">
    <property type="entry name" value="SDR_fam"/>
</dbReference>
<evidence type="ECO:0008006" key="3">
    <source>
        <dbReference type="Google" id="ProtNLM"/>
    </source>
</evidence>
<dbReference type="InterPro" id="IPR003560">
    <property type="entry name" value="DHB_DH"/>
</dbReference>
<dbReference type="KEGG" id="mdi:METDI1683"/>
<organism evidence="1 2">
    <name type="scientific">Methylorubrum extorquens (strain DSM 6343 / CIP 106787 / DM4)</name>
    <name type="common">Methylobacterium extorquens</name>
    <dbReference type="NCBI Taxonomy" id="661410"/>
    <lineage>
        <taxon>Bacteria</taxon>
        <taxon>Pseudomonadati</taxon>
        <taxon>Pseudomonadota</taxon>
        <taxon>Alphaproteobacteria</taxon>
        <taxon>Hyphomicrobiales</taxon>
        <taxon>Methylobacteriaceae</taxon>
        <taxon>Methylorubrum</taxon>
    </lineage>
</organism>
<gene>
    <name evidence="1" type="ORF">METD_I1683</name>
</gene>
<dbReference type="GO" id="GO:0008667">
    <property type="term" value="F:2,3-dihydro-2,3-dihydroxybenzoate dehydrogenase activity"/>
    <property type="evidence" value="ECO:0007669"/>
    <property type="project" value="InterPro"/>
</dbReference>
<dbReference type="InterPro" id="IPR036291">
    <property type="entry name" value="NAD(P)-bd_dom_sf"/>
</dbReference>
<protein>
    <recommendedName>
        <fullName evidence="3">Short-chain dehydrogenase/reductase SDR</fullName>
    </recommendedName>
</protein>
<dbReference type="PRINTS" id="PR01397">
    <property type="entry name" value="DHBDHDRGNASE"/>
</dbReference>
<dbReference type="HOGENOM" id="CLU_010194_47_13_5"/>
<dbReference type="EMBL" id="FP103042">
    <property type="protein sequence ID" value="CAX23280.1"/>
    <property type="molecule type" value="Genomic_DNA"/>
</dbReference>
<dbReference type="SUPFAM" id="SSF51735">
    <property type="entry name" value="NAD(P)-binding Rossmann-fold domains"/>
    <property type="match status" value="1"/>
</dbReference>